<feature type="domain" description="Amidohydrolase-related" evidence="1">
    <location>
        <begin position="57"/>
        <end position="409"/>
    </location>
</feature>
<evidence type="ECO:0000313" key="2">
    <source>
        <dbReference type="EMBL" id="MBM6947941.1"/>
    </source>
</evidence>
<dbReference type="GO" id="GO:0016810">
    <property type="term" value="F:hydrolase activity, acting on carbon-nitrogen (but not peptide) bonds"/>
    <property type="evidence" value="ECO:0007669"/>
    <property type="project" value="InterPro"/>
</dbReference>
<comment type="caution">
    <text evidence="2">The sequence shown here is derived from an EMBL/GenBank/DDBJ whole genome shotgun (WGS) entry which is preliminary data.</text>
</comment>
<dbReference type="EMBL" id="JACJKS010000005">
    <property type="protein sequence ID" value="MBM6947941.1"/>
    <property type="molecule type" value="Genomic_DNA"/>
</dbReference>
<reference evidence="2" key="2">
    <citation type="journal article" date="2021" name="Sci. Rep.">
        <title>The distribution of antibiotic resistance genes in chicken gut microbiota commensals.</title>
        <authorList>
            <person name="Juricova H."/>
            <person name="Matiasovicova J."/>
            <person name="Kubasova T."/>
            <person name="Cejkova D."/>
            <person name="Rychlik I."/>
        </authorList>
    </citation>
    <scope>NUCLEOTIDE SEQUENCE</scope>
    <source>
        <strain evidence="2">An582</strain>
    </source>
</reference>
<reference evidence="2" key="1">
    <citation type="submission" date="2020-08" db="EMBL/GenBank/DDBJ databases">
        <authorList>
            <person name="Cejkova D."/>
            <person name="Kubasova T."/>
            <person name="Jahodarova E."/>
            <person name="Rychlik I."/>
        </authorList>
    </citation>
    <scope>NUCLEOTIDE SEQUENCE</scope>
    <source>
        <strain evidence="2">An582</strain>
    </source>
</reference>
<dbReference type="AlphaFoldDB" id="A0A938XAL9"/>
<dbReference type="SUPFAM" id="SSF51338">
    <property type="entry name" value="Composite domain of metallo-dependent hydrolases"/>
    <property type="match status" value="1"/>
</dbReference>
<accession>A0A938XAL9</accession>
<dbReference type="SUPFAM" id="SSF51556">
    <property type="entry name" value="Metallo-dependent hydrolases"/>
    <property type="match status" value="1"/>
</dbReference>
<dbReference type="CDD" id="cd01299">
    <property type="entry name" value="Met_dep_hydrolase_A"/>
    <property type="match status" value="1"/>
</dbReference>
<gene>
    <name evidence="2" type="ORF">H6A20_04580</name>
</gene>
<dbReference type="PANTHER" id="PTHR43135">
    <property type="entry name" value="ALPHA-D-RIBOSE 1-METHYLPHOSPHONATE 5-TRIPHOSPHATE DIPHOSPHATASE"/>
    <property type="match status" value="1"/>
</dbReference>
<proteinExistence type="predicted"/>
<sequence length="429" mass="46909">MAEYKLLKGGVLLDGTGPVTKENMDVLIKGKYIEEIGPNGTVRYPKGTEVIDCTGHVIMPGLIDAHLHLFGRQVMSHVVHICEDPILHGMRAVLDAWRLIDAGYTTVRDCTSGNGIPLRNFIAEGEMVGPRILACGLALSQTGGHGELMHSVPVEFSNRGLTCRLADGVGEVRKAAREQLRAGADFIKIYTSGGVMSEYGSSQECQYSLEEIQACAEEAHNRGVRAAAHAQGRLGIINAAKGGIDSIEHGVYMDEEGLELILKHKCFLVPTISIFNVMKNKGAACGMPDYKIRKAEKLIEVQLKSFHRAYKAGVVCGLGSDFLSDSSMTPMGGNIVEVVDYVERAGLSVGETIVCATRNNAKILGIEDVTGTVEKGKYADILVVDQEMLTNIRVIADRTRIMKVYKEGEDIPRLNIDRFRRFDCHEIFQ</sequence>
<dbReference type="InterPro" id="IPR057744">
    <property type="entry name" value="OTAase-like"/>
</dbReference>
<evidence type="ECO:0000313" key="3">
    <source>
        <dbReference type="Proteomes" id="UP000705508"/>
    </source>
</evidence>
<dbReference type="Gene3D" id="3.20.20.140">
    <property type="entry name" value="Metal-dependent hydrolases"/>
    <property type="match status" value="1"/>
</dbReference>
<dbReference type="RefSeq" id="WP_204905994.1">
    <property type="nucleotide sequence ID" value="NZ_JACJKS010000005.1"/>
</dbReference>
<evidence type="ECO:0000259" key="1">
    <source>
        <dbReference type="Pfam" id="PF01979"/>
    </source>
</evidence>
<organism evidence="2 3">
    <name type="scientific">Mordavella massiliensis</name>
    <dbReference type="NCBI Taxonomy" id="1871024"/>
    <lineage>
        <taxon>Bacteria</taxon>
        <taxon>Bacillati</taxon>
        <taxon>Bacillota</taxon>
        <taxon>Clostridia</taxon>
        <taxon>Eubacteriales</taxon>
        <taxon>Clostridiaceae</taxon>
        <taxon>Mordavella</taxon>
    </lineage>
</organism>
<dbReference type="Gene3D" id="2.30.40.10">
    <property type="entry name" value="Urease, subunit C, domain 1"/>
    <property type="match status" value="1"/>
</dbReference>
<dbReference type="InterPro" id="IPR032466">
    <property type="entry name" value="Metal_Hydrolase"/>
</dbReference>
<name>A0A938XAL9_9CLOT</name>
<dbReference type="InterPro" id="IPR011059">
    <property type="entry name" value="Metal-dep_hydrolase_composite"/>
</dbReference>
<dbReference type="InterPro" id="IPR051781">
    <property type="entry name" value="Metallo-dep_Hydrolase"/>
</dbReference>
<dbReference type="Proteomes" id="UP000705508">
    <property type="component" value="Unassembled WGS sequence"/>
</dbReference>
<dbReference type="Pfam" id="PF01979">
    <property type="entry name" value="Amidohydro_1"/>
    <property type="match status" value="1"/>
</dbReference>
<dbReference type="InterPro" id="IPR006680">
    <property type="entry name" value="Amidohydro-rel"/>
</dbReference>
<dbReference type="PANTHER" id="PTHR43135:SF3">
    <property type="entry name" value="ALPHA-D-RIBOSE 1-METHYLPHOSPHONATE 5-TRIPHOSPHATE DIPHOSPHATASE"/>
    <property type="match status" value="1"/>
</dbReference>
<protein>
    <submittedName>
        <fullName evidence="2">Amidohydrolase family protein</fullName>
    </submittedName>
</protein>